<evidence type="ECO:0000313" key="22">
    <source>
        <dbReference type="Proteomes" id="UP000663829"/>
    </source>
</evidence>
<keyword evidence="9" id="KW-0256">Endoplasmic reticulum</keyword>
<dbReference type="GO" id="GO:0005789">
    <property type="term" value="C:endoplasmic reticulum membrane"/>
    <property type="evidence" value="ECO:0007669"/>
    <property type="project" value="UniProtKB-SubCell"/>
</dbReference>
<protein>
    <recommendedName>
        <fullName evidence="15">Microsomal glutathione S-transferase 1</fullName>
        <ecNumber evidence="5">2.5.1.18</ecNumber>
    </recommendedName>
</protein>
<proteinExistence type="inferred from homology"/>
<evidence type="ECO:0000256" key="17">
    <source>
        <dbReference type="SAM" id="Phobius"/>
    </source>
</evidence>
<keyword evidence="8" id="KW-1000">Mitochondrion outer membrane</keyword>
<dbReference type="EC" id="2.5.1.18" evidence="5"/>
<gene>
    <name evidence="18" type="ORF">GPM918_LOCUS15231</name>
    <name evidence="19" type="ORF">OVA965_LOCUS21898</name>
    <name evidence="20" type="ORF">SRO942_LOCUS15231</name>
    <name evidence="21" type="ORF">TMI583_LOCUS22606</name>
</gene>
<dbReference type="Proteomes" id="UP000663829">
    <property type="component" value="Unassembled WGS sequence"/>
</dbReference>
<dbReference type="EMBL" id="CAJNOK010012145">
    <property type="protein sequence ID" value="CAF1157039.1"/>
    <property type="molecule type" value="Genomic_DNA"/>
</dbReference>
<dbReference type="Proteomes" id="UP000681722">
    <property type="component" value="Unassembled WGS sequence"/>
</dbReference>
<evidence type="ECO:0000256" key="10">
    <source>
        <dbReference type="ARBA" id="ARBA00022989"/>
    </source>
</evidence>
<evidence type="ECO:0000313" key="19">
    <source>
        <dbReference type="EMBL" id="CAF1157039.1"/>
    </source>
</evidence>
<comment type="catalytic activity">
    <reaction evidence="16">
        <text>RX + glutathione = an S-substituted glutathione + a halide anion + H(+)</text>
        <dbReference type="Rhea" id="RHEA:16437"/>
        <dbReference type="ChEBI" id="CHEBI:15378"/>
        <dbReference type="ChEBI" id="CHEBI:16042"/>
        <dbReference type="ChEBI" id="CHEBI:17792"/>
        <dbReference type="ChEBI" id="CHEBI:57925"/>
        <dbReference type="ChEBI" id="CHEBI:90779"/>
        <dbReference type="EC" id="2.5.1.18"/>
    </reaction>
    <physiologicalReaction direction="left-to-right" evidence="16">
        <dbReference type="Rhea" id="RHEA:16438"/>
    </physiologicalReaction>
</comment>
<evidence type="ECO:0000256" key="15">
    <source>
        <dbReference type="ARBA" id="ARBA00039397"/>
    </source>
</evidence>
<comment type="caution">
    <text evidence="18">The sequence shown here is derived from an EMBL/GenBank/DDBJ whole genome shotgun (WGS) entry which is preliminary data.</text>
</comment>
<name>A0A814IW61_9BILA</name>
<evidence type="ECO:0000256" key="6">
    <source>
        <dbReference type="ARBA" id="ARBA00022679"/>
    </source>
</evidence>
<keyword evidence="22" id="KW-1185">Reference proteome</keyword>
<evidence type="ECO:0000256" key="16">
    <source>
        <dbReference type="ARBA" id="ARBA00049385"/>
    </source>
</evidence>
<dbReference type="InterPro" id="IPR040162">
    <property type="entry name" value="MGST1-like"/>
</dbReference>
<reference evidence="18" key="1">
    <citation type="submission" date="2021-02" db="EMBL/GenBank/DDBJ databases">
        <authorList>
            <person name="Nowell W R."/>
        </authorList>
    </citation>
    <scope>NUCLEOTIDE SEQUENCE</scope>
</reference>
<dbReference type="Proteomes" id="UP000677228">
    <property type="component" value="Unassembled WGS sequence"/>
</dbReference>
<evidence type="ECO:0000256" key="11">
    <source>
        <dbReference type="ARBA" id="ARBA00022990"/>
    </source>
</evidence>
<evidence type="ECO:0000256" key="9">
    <source>
        <dbReference type="ARBA" id="ARBA00022824"/>
    </source>
</evidence>
<keyword evidence="12" id="KW-0496">Mitochondrion</keyword>
<dbReference type="GO" id="GO:0004364">
    <property type="term" value="F:glutathione transferase activity"/>
    <property type="evidence" value="ECO:0007669"/>
    <property type="project" value="UniProtKB-EC"/>
</dbReference>
<keyword evidence="11" id="KW-0007">Acetylation</keyword>
<dbReference type="PANTHER" id="PTHR10689">
    <property type="entry name" value="MICROSOMAL GLUTATHIONE S-TRANSFERASE 1"/>
    <property type="match status" value="1"/>
</dbReference>
<dbReference type="EMBL" id="CAJNOQ010003800">
    <property type="protein sequence ID" value="CAF1030032.1"/>
    <property type="molecule type" value="Genomic_DNA"/>
</dbReference>
<evidence type="ECO:0000256" key="14">
    <source>
        <dbReference type="ARBA" id="ARBA00038540"/>
    </source>
</evidence>
<keyword evidence="7 17" id="KW-0812">Transmembrane</keyword>
<comment type="subcellular location">
    <subcellularLocation>
        <location evidence="3">Endoplasmic reticulum membrane</location>
        <topology evidence="3">Multi-pass membrane protein</topology>
    </subcellularLocation>
    <subcellularLocation>
        <location evidence="2">Mitochondrion outer membrane</location>
    </subcellularLocation>
</comment>
<keyword evidence="6" id="KW-0808">Transferase</keyword>
<organism evidence="18 22">
    <name type="scientific">Didymodactylos carnosus</name>
    <dbReference type="NCBI Taxonomy" id="1234261"/>
    <lineage>
        <taxon>Eukaryota</taxon>
        <taxon>Metazoa</taxon>
        <taxon>Spiralia</taxon>
        <taxon>Gnathifera</taxon>
        <taxon>Rotifera</taxon>
        <taxon>Eurotatoria</taxon>
        <taxon>Bdelloidea</taxon>
        <taxon>Philodinida</taxon>
        <taxon>Philodinidae</taxon>
        <taxon>Didymodactylos</taxon>
    </lineage>
</organism>
<evidence type="ECO:0000256" key="12">
    <source>
        <dbReference type="ARBA" id="ARBA00023128"/>
    </source>
</evidence>
<dbReference type="EMBL" id="CAJOBC010003800">
    <property type="protein sequence ID" value="CAF3800949.1"/>
    <property type="molecule type" value="Genomic_DNA"/>
</dbReference>
<evidence type="ECO:0000313" key="21">
    <source>
        <dbReference type="EMBL" id="CAF3968464.1"/>
    </source>
</evidence>
<keyword evidence="13 17" id="KW-0472">Membrane</keyword>
<evidence type="ECO:0000313" key="20">
    <source>
        <dbReference type="EMBL" id="CAF3800949.1"/>
    </source>
</evidence>
<keyword evidence="10 17" id="KW-1133">Transmembrane helix</keyword>
<evidence type="ECO:0000256" key="4">
    <source>
        <dbReference type="ARBA" id="ARBA00010459"/>
    </source>
</evidence>
<accession>A0A814IW61</accession>
<dbReference type="Proteomes" id="UP000682733">
    <property type="component" value="Unassembled WGS sequence"/>
</dbReference>
<dbReference type="InterPro" id="IPR023352">
    <property type="entry name" value="MAPEG-like_dom_sf"/>
</dbReference>
<comment type="function">
    <text evidence="1">Conjugation of reduced glutathione to a wide number of exogenous and endogenous hydrophobic electrophiles.</text>
</comment>
<dbReference type="AlphaFoldDB" id="A0A814IW61"/>
<dbReference type="Gene3D" id="1.20.120.550">
    <property type="entry name" value="Membrane associated eicosanoid/glutathione metabolism-like domain"/>
    <property type="match status" value="1"/>
</dbReference>
<dbReference type="OrthoDB" id="193139at2759"/>
<evidence type="ECO:0000313" key="18">
    <source>
        <dbReference type="EMBL" id="CAF1030032.1"/>
    </source>
</evidence>
<evidence type="ECO:0000256" key="1">
    <source>
        <dbReference type="ARBA" id="ARBA00003701"/>
    </source>
</evidence>
<evidence type="ECO:0000256" key="7">
    <source>
        <dbReference type="ARBA" id="ARBA00022692"/>
    </source>
</evidence>
<evidence type="ECO:0000256" key="13">
    <source>
        <dbReference type="ARBA" id="ARBA00023136"/>
    </source>
</evidence>
<dbReference type="EMBL" id="CAJOBA010033664">
    <property type="protein sequence ID" value="CAF3968464.1"/>
    <property type="molecule type" value="Genomic_DNA"/>
</dbReference>
<evidence type="ECO:0000256" key="3">
    <source>
        <dbReference type="ARBA" id="ARBA00004477"/>
    </source>
</evidence>
<comment type="similarity">
    <text evidence="4">Belongs to the MAPEG family.</text>
</comment>
<dbReference type="FunFam" id="1.20.120.550:FF:000002">
    <property type="entry name" value="Microsomal glutathione S-transferase 1"/>
    <property type="match status" value="1"/>
</dbReference>
<evidence type="ECO:0000256" key="2">
    <source>
        <dbReference type="ARBA" id="ARBA00004294"/>
    </source>
</evidence>
<feature type="transmembrane region" description="Helical" evidence="17">
    <location>
        <begin position="102"/>
        <end position="123"/>
    </location>
</feature>
<dbReference type="InterPro" id="IPR001129">
    <property type="entry name" value="Membr-assoc_MAPEG"/>
</dbReference>
<dbReference type="Pfam" id="PF01124">
    <property type="entry name" value="MAPEG"/>
    <property type="match status" value="1"/>
</dbReference>
<evidence type="ECO:0000256" key="8">
    <source>
        <dbReference type="ARBA" id="ARBA00022787"/>
    </source>
</evidence>
<sequence length="126" mass="14031">MMGLSVFTIARRFSSNAFANNEDLALGGPKATLTLADPDVERVRRNHLNDLENIVPFVLVGFFYVATNPDSNVALWHFRVFFASRLLHTISYQVPFPQPTRVLLWGAGFAATISMAVHVLQAITLK</sequence>
<evidence type="ECO:0000256" key="5">
    <source>
        <dbReference type="ARBA" id="ARBA00012452"/>
    </source>
</evidence>
<dbReference type="GO" id="GO:0005741">
    <property type="term" value="C:mitochondrial outer membrane"/>
    <property type="evidence" value="ECO:0007669"/>
    <property type="project" value="UniProtKB-SubCell"/>
</dbReference>
<dbReference type="PANTHER" id="PTHR10689:SF6">
    <property type="entry name" value="MICROSOMAL GLUTATHIONE S-TRANSFERASE 1"/>
    <property type="match status" value="1"/>
</dbReference>
<comment type="subunit">
    <text evidence="14">Homotrimer; The trimer binds only one molecule of glutathione.</text>
</comment>
<dbReference type="SUPFAM" id="SSF161084">
    <property type="entry name" value="MAPEG domain-like"/>
    <property type="match status" value="1"/>
</dbReference>